<dbReference type="AlphaFoldDB" id="A0A645CD45"/>
<feature type="compositionally biased region" description="Basic and acidic residues" evidence="1">
    <location>
        <begin position="71"/>
        <end position="101"/>
    </location>
</feature>
<comment type="caution">
    <text evidence="2">The sequence shown here is derived from an EMBL/GenBank/DDBJ whole genome shotgun (WGS) entry which is preliminary data.</text>
</comment>
<accession>A0A645CD45</accession>
<protein>
    <submittedName>
        <fullName evidence="2">Uncharacterized protein</fullName>
    </submittedName>
</protein>
<reference evidence="2" key="1">
    <citation type="submission" date="2019-08" db="EMBL/GenBank/DDBJ databases">
        <authorList>
            <person name="Kucharzyk K."/>
            <person name="Murdoch R.W."/>
            <person name="Higgins S."/>
            <person name="Loffler F."/>
        </authorList>
    </citation>
    <scope>NUCLEOTIDE SEQUENCE</scope>
</reference>
<gene>
    <name evidence="2" type="ORF">SDC9_121834</name>
</gene>
<evidence type="ECO:0000256" key="1">
    <source>
        <dbReference type="SAM" id="MobiDB-lite"/>
    </source>
</evidence>
<organism evidence="2">
    <name type="scientific">bioreactor metagenome</name>
    <dbReference type="NCBI Taxonomy" id="1076179"/>
    <lineage>
        <taxon>unclassified sequences</taxon>
        <taxon>metagenomes</taxon>
        <taxon>ecological metagenomes</taxon>
    </lineage>
</organism>
<feature type="region of interest" description="Disordered" evidence="1">
    <location>
        <begin position="66"/>
        <end position="101"/>
    </location>
</feature>
<evidence type="ECO:0000313" key="2">
    <source>
        <dbReference type="EMBL" id="MPM74845.1"/>
    </source>
</evidence>
<sequence>MGRLGGQCLELGLGQHDPPAVGLVRLVDVLVPDDLAARLAAALVADPPAVGVMDLMQRDVMRRRGGVQLHRHIDQSEGDRSGPHRPHDSIEPDRCDRRNIQ</sequence>
<proteinExistence type="predicted"/>
<name>A0A645CD45_9ZZZZ</name>
<dbReference type="EMBL" id="VSSQ01026228">
    <property type="protein sequence ID" value="MPM74845.1"/>
    <property type="molecule type" value="Genomic_DNA"/>
</dbReference>